<dbReference type="EMBL" id="LT838813">
    <property type="protein sequence ID" value="SMD41501.1"/>
    <property type="molecule type" value="Genomic_DNA"/>
</dbReference>
<protein>
    <submittedName>
        <fullName evidence="2">Uncharacterized protein</fullName>
    </submittedName>
</protein>
<feature type="region of interest" description="Disordered" evidence="1">
    <location>
        <begin position="66"/>
        <end position="85"/>
    </location>
</feature>
<keyword evidence="3" id="KW-1185">Reference proteome</keyword>
<evidence type="ECO:0000256" key="1">
    <source>
        <dbReference type="SAM" id="MobiDB-lite"/>
    </source>
</evidence>
<feature type="compositionally biased region" description="Polar residues" evidence="1">
    <location>
        <begin position="1"/>
        <end position="10"/>
    </location>
</feature>
<gene>
    <name evidence="2" type="ORF">SAMN00777080_0025</name>
</gene>
<name>A0A1W2GY17_9BACT</name>
<organism evidence="2 3">
    <name type="scientific">Aquiflexum balticum DSM 16537</name>
    <dbReference type="NCBI Taxonomy" id="758820"/>
    <lineage>
        <taxon>Bacteria</taxon>
        <taxon>Pseudomonadati</taxon>
        <taxon>Bacteroidota</taxon>
        <taxon>Cytophagia</taxon>
        <taxon>Cytophagales</taxon>
        <taxon>Cyclobacteriaceae</taxon>
        <taxon>Aquiflexum</taxon>
    </lineage>
</organism>
<evidence type="ECO:0000313" key="3">
    <source>
        <dbReference type="Proteomes" id="UP000192333"/>
    </source>
</evidence>
<dbReference type="AlphaFoldDB" id="A0A1W2GY17"/>
<evidence type="ECO:0000313" key="2">
    <source>
        <dbReference type="EMBL" id="SMD41501.1"/>
    </source>
</evidence>
<accession>A0A1W2GY17</accession>
<feature type="region of interest" description="Disordered" evidence="1">
    <location>
        <begin position="1"/>
        <end position="26"/>
    </location>
</feature>
<dbReference type="Proteomes" id="UP000192333">
    <property type="component" value="Chromosome I"/>
</dbReference>
<sequence>MNNSSENPEYQNKIKKPLTKHLPTGQAGGYIPMLIICHGSLMKWLRSIKENYSNRQMLTPEESINKVLADSGNEMNPNPKSDPRN</sequence>
<reference evidence="3" key="1">
    <citation type="submission" date="2017-04" db="EMBL/GenBank/DDBJ databases">
        <authorList>
            <person name="Varghese N."/>
            <person name="Submissions S."/>
        </authorList>
    </citation>
    <scope>NUCLEOTIDE SEQUENCE [LARGE SCALE GENOMIC DNA]</scope>
    <source>
        <strain evidence="3">DSM 16537</strain>
    </source>
</reference>
<proteinExistence type="predicted"/>